<sequence>MRLKPSPSSPDAGAYAGLSAAPALAGHAAGRRPRGLSEKQRQQLGLLGLAADRVNEEARDRGRRWLRRLDTIHISGCRTKQQRWTSLAALVEPMLARLDLATLCLGWLDDNGAFRLNRQRGLAEDGGLTECRVSRTLSALEAAGYVRRRRRRIFHKGKQWITRVTLHIRPRFFIDLGLGHLLAETRTHFKARREAQLRQVRVRQQQDTLQELADAQTRRQSHRQAQAVRKAKVVKLEKARELERGRLEAQLIQQLAVDNPDLTPGQLRALLAEHMPPA</sequence>
<dbReference type="AlphaFoldDB" id="A0A1N6VZU7"/>
<evidence type="ECO:0000313" key="2">
    <source>
        <dbReference type="Proteomes" id="UP000186079"/>
    </source>
</evidence>
<name>A0A1N6VZU7_9PSED</name>
<accession>A0A1N6VZU7</accession>
<dbReference type="Proteomes" id="UP000186079">
    <property type="component" value="Unassembled WGS sequence"/>
</dbReference>
<dbReference type="InterPro" id="IPR036390">
    <property type="entry name" value="WH_DNA-bd_sf"/>
</dbReference>
<gene>
    <name evidence="1" type="ORF">SAMN05421672_110160</name>
</gene>
<proteinExistence type="predicted"/>
<organism evidence="1 2">
    <name type="scientific">Pseudomonas flexibilis</name>
    <dbReference type="NCBI Taxonomy" id="706570"/>
    <lineage>
        <taxon>Bacteria</taxon>
        <taxon>Pseudomonadati</taxon>
        <taxon>Pseudomonadota</taxon>
        <taxon>Gammaproteobacteria</taxon>
        <taxon>Pseudomonadales</taxon>
        <taxon>Pseudomonadaceae</taxon>
        <taxon>Pseudomonas</taxon>
    </lineage>
</organism>
<dbReference type="EMBL" id="FTMC01000010">
    <property type="protein sequence ID" value="SIQ83320.1"/>
    <property type="molecule type" value="Genomic_DNA"/>
</dbReference>
<protein>
    <submittedName>
        <fullName evidence="1">Uncharacterized protein</fullName>
    </submittedName>
</protein>
<dbReference type="SUPFAM" id="SSF46785">
    <property type="entry name" value="Winged helix' DNA-binding domain"/>
    <property type="match status" value="1"/>
</dbReference>
<dbReference type="RefSeq" id="WP_039559968.1">
    <property type="nucleotide sequence ID" value="NZ_FTMC01000010.1"/>
</dbReference>
<evidence type="ECO:0000313" key="1">
    <source>
        <dbReference type="EMBL" id="SIQ83320.1"/>
    </source>
</evidence>
<reference evidence="1 2" key="1">
    <citation type="submission" date="2017-01" db="EMBL/GenBank/DDBJ databases">
        <authorList>
            <person name="Mah S.A."/>
            <person name="Swanson W.J."/>
            <person name="Moy G.W."/>
            <person name="Vacquier V.D."/>
        </authorList>
    </citation>
    <scope>NUCLEOTIDE SEQUENCE [LARGE SCALE GENOMIC DNA]</scope>
    <source>
        <strain evidence="1 2">ATCC 29606</strain>
    </source>
</reference>